<reference evidence="4 5" key="2">
    <citation type="journal article" date="2014" name="J. Gen. Appl. Microbiol.">
        <title>The early diverging ascomycetous budding yeast Saitoella complicata has three histone deacetylases belonging to the Clr6, Hos2, and Rpd3 lineages.</title>
        <authorList>
            <person name="Nishida H."/>
            <person name="Matsumoto T."/>
            <person name="Kondo S."/>
            <person name="Hamamoto M."/>
            <person name="Yoshikawa H."/>
        </authorList>
    </citation>
    <scope>NUCLEOTIDE SEQUENCE [LARGE SCALE GENOMIC DNA]</scope>
    <source>
        <strain evidence="4 5">NRRL Y-17804</strain>
    </source>
</reference>
<accession>A0A0E9NE54</accession>
<gene>
    <name evidence="4" type="ORF">G7K_1894-t1</name>
</gene>
<dbReference type="InterPro" id="IPR036915">
    <property type="entry name" value="Cyclin-like_sf"/>
</dbReference>
<dbReference type="STRING" id="698492.A0A0E9NE54"/>
<dbReference type="Pfam" id="PF21797">
    <property type="entry name" value="CycT2-like_C"/>
    <property type="match status" value="1"/>
</dbReference>
<evidence type="ECO:0000256" key="1">
    <source>
        <dbReference type="RuleBase" id="RU000383"/>
    </source>
</evidence>
<evidence type="ECO:0000259" key="3">
    <source>
        <dbReference type="SMART" id="SM00385"/>
    </source>
</evidence>
<dbReference type="EMBL" id="BACD03000010">
    <property type="protein sequence ID" value="GAO47695.1"/>
    <property type="molecule type" value="Genomic_DNA"/>
</dbReference>
<feature type="compositionally biased region" description="Polar residues" evidence="2">
    <location>
        <begin position="268"/>
        <end position="284"/>
    </location>
</feature>
<dbReference type="Gene3D" id="1.10.472.10">
    <property type="entry name" value="Cyclin-like"/>
    <property type="match status" value="2"/>
</dbReference>
<evidence type="ECO:0000313" key="5">
    <source>
        <dbReference type="Proteomes" id="UP000033140"/>
    </source>
</evidence>
<feature type="domain" description="Cyclin-like" evidence="3">
    <location>
        <begin position="156"/>
        <end position="243"/>
    </location>
</feature>
<feature type="region of interest" description="Disordered" evidence="2">
    <location>
        <begin position="264"/>
        <end position="402"/>
    </location>
</feature>
<comment type="similarity">
    <text evidence="1">Belongs to the cyclin family.</text>
</comment>
<reference evidence="4 5" key="1">
    <citation type="journal article" date="2011" name="J. Gen. Appl. Microbiol.">
        <title>Draft genome sequencing of the enigmatic yeast Saitoella complicata.</title>
        <authorList>
            <person name="Nishida H."/>
            <person name="Hamamoto M."/>
            <person name="Sugiyama J."/>
        </authorList>
    </citation>
    <scope>NUCLEOTIDE SEQUENCE [LARGE SCALE GENOMIC DNA]</scope>
    <source>
        <strain evidence="4 5">NRRL Y-17804</strain>
    </source>
</reference>
<dbReference type="CDD" id="cd20546">
    <property type="entry name" value="CYCLIN_SpCG1C_ScCTK2-like_rpt2"/>
    <property type="match status" value="1"/>
</dbReference>
<dbReference type="SMART" id="SM00385">
    <property type="entry name" value="CYCLIN"/>
    <property type="match status" value="2"/>
</dbReference>
<reference evidence="4 5" key="3">
    <citation type="journal article" date="2015" name="Genome Announc.">
        <title>Draft Genome Sequence of the Archiascomycetous Yeast Saitoella complicata.</title>
        <authorList>
            <person name="Yamauchi K."/>
            <person name="Kondo S."/>
            <person name="Hamamoto M."/>
            <person name="Takahashi Y."/>
            <person name="Ogura Y."/>
            <person name="Hayashi T."/>
            <person name="Nishida H."/>
        </authorList>
    </citation>
    <scope>NUCLEOTIDE SEQUENCE [LARGE SCALE GENOMIC DNA]</scope>
    <source>
        <strain evidence="4 5">NRRL Y-17804</strain>
    </source>
</reference>
<feature type="compositionally biased region" description="Basic and acidic residues" evidence="2">
    <location>
        <begin position="385"/>
        <end position="395"/>
    </location>
</feature>
<keyword evidence="5" id="KW-1185">Reference proteome</keyword>
<evidence type="ECO:0000256" key="2">
    <source>
        <dbReference type="SAM" id="MobiDB-lite"/>
    </source>
</evidence>
<comment type="caution">
    <text evidence="4">The sequence shown here is derived from an EMBL/GenBank/DDBJ whole genome shotgun (WGS) entry which is preliminary data.</text>
</comment>
<dbReference type="InterPro" id="IPR043198">
    <property type="entry name" value="Cyclin/Ssn8"/>
</dbReference>
<evidence type="ECO:0000313" key="4">
    <source>
        <dbReference type="EMBL" id="GAO47695.1"/>
    </source>
</evidence>
<feature type="domain" description="Cyclin-like" evidence="3">
    <location>
        <begin position="43"/>
        <end position="143"/>
    </location>
</feature>
<dbReference type="GO" id="GO:0016538">
    <property type="term" value="F:cyclin-dependent protein serine/threonine kinase regulator activity"/>
    <property type="evidence" value="ECO:0007669"/>
    <property type="project" value="InterPro"/>
</dbReference>
<dbReference type="InterPro" id="IPR006671">
    <property type="entry name" value="Cyclin_N"/>
</dbReference>
<dbReference type="AlphaFoldDB" id="A0A0E9NE54"/>
<dbReference type="InterPro" id="IPR013763">
    <property type="entry name" value="Cyclin-like_dom"/>
</dbReference>
<keyword evidence="1" id="KW-0195">Cyclin</keyword>
<proteinExistence type="inferred from homology"/>
<dbReference type="PIRSF" id="PIRSF036580">
    <property type="entry name" value="Cyclin_L"/>
    <property type="match status" value="1"/>
</dbReference>
<sequence length="402" mass="45028">MSSSNFASASQWYFQKEDFKLTPSALDGITLDQEEWQRAKGVSFIINVASLLKLPQVTVSTACVFLHRFYMRHSLKTNHYYEIGATALFVAMKVEESHRKLKDFIICIVRVAQKNDQAEVDEYTKEFWKWQDQIMLHETRMLTALCFDLTIPHPYMLIMDLCKLFSGSKELSQSAWVFINDSFRTTLSLRYRPNAIAAAAFYFAWRYTKAELMIPREHGGKKWYELVDASIEEIRDACETMADLYSKIPGRQKYVAHDPTEEGHIVTASGTGTPASQSQWSESGANGVKRGREGEESQSDAGSMKRMKTEEPNQEVTPTTEADPESIAKPETNGASESTVTETERPITADSVQSLISPKIHVASDGETPANGGGTSGELADSNDDLIKPDSKVESPYELESP</sequence>
<protein>
    <recommendedName>
        <fullName evidence="3">Cyclin-like domain-containing protein</fullName>
    </recommendedName>
</protein>
<dbReference type="Proteomes" id="UP000033140">
    <property type="component" value="Unassembled WGS sequence"/>
</dbReference>
<dbReference type="GO" id="GO:0006357">
    <property type="term" value="P:regulation of transcription by RNA polymerase II"/>
    <property type="evidence" value="ECO:0007669"/>
    <property type="project" value="InterPro"/>
</dbReference>
<dbReference type="SUPFAM" id="SSF47954">
    <property type="entry name" value="Cyclin-like"/>
    <property type="match status" value="2"/>
</dbReference>
<dbReference type="PANTHER" id="PTHR10026">
    <property type="entry name" value="CYCLIN"/>
    <property type="match status" value="1"/>
</dbReference>
<dbReference type="Pfam" id="PF00134">
    <property type="entry name" value="Cyclin_N"/>
    <property type="match status" value="1"/>
</dbReference>
<name>A0A0E9NE54_SAICN</name>
<dbReference type="OMA" id="VEMGSQC"/>
<organism evidence="4 5">
    <name type="scientific">Saitoella complicata (strain BCRC 22490 / CBS 7301 / JCM 7358 / NBRC 10748 / NRRL Y-17804)</name>
    <dbReference type="NCBI Taxonomy" id="698492"/>
    <lineage>
        <taxon>Eukaryota</taxon>
        <taxon>Fungi</taxon>
        <taxon>Dikarya</taxon>
        <taxon>Ascomycota</taxon>
        <taxon>Taphrinomycotina</taxon>
        <taxon>Taphrinomycotina incertae sedis</taxon>
        <taxon>Saitoella</taxon>
    </lineage>
</organism>